<name>A0A433QHQ8_9FUNG</name>
<keyword evidence="1" id="KW-0812">Transmembrane</keyword>
<dbReference type="Proteomes" id="UP000274822">
    <property type="component" value="Unassembled WGS sequence"/>
</dbReference>
<comment type="caution">
    <text evidence="3">The sequence shown here is derived from an EMBL/GenBank/DDBJ whole genome shotgun (WGS) entry which is preliminary data.</text>
</comment>
<protein>
    <submittedName>
        <fullName evidence="3">Uncharacterized protein</fullName>
    </submittedName>
</protein>
<evidence type="ECO:0000313" key="4">
    <source>
        <dbReference type="Proteomes" id="UP000274822"/>
    </source>
</evidence>
<keyword evidence="1" id="KW-1133">Transmembrane helix</keyword>
<evidence type="ECO:0000256" key="1">
    <source>
        <dbReference type="SAM" id="Phobius"/>
    </source>
</evidence>
<keyword evidence="1" id="KW-0472">Membrane</keyword>
<reference evidence="3 4" key="1">
    <citation type="journal article" date="2018" name="New Phytol.">
        <title>Phylogenomics of Endogonaceae and evolution of mycorrhizas within Mucoromycota.</title>
        <authorList>
            <person name="Chang Y."/>
            <person name="Desiro A."/>
            <person name="Na H."/>
            <person name="Sandor L."/>
            <person name="Lipzen A."/>
            <person name="Clum A."/>
            <person name="Barry K."/>
            <person name="Grigoriev I.V."/>
            <person name="Martin F.M."/>
            <person name="Stajich J.E."/>
            <person name="Smith M.E."/>
            <person name="Bonito G."/>
            <person name="Spatafora J.W."/>
        </authorList>
    </citation>
    <scope>NUCLEOTIDE SEQUENCE [LARGE SCALE GENOMIC DNA]</scope>
    <source>
        <strain evidence="3 4">AD002</strain>
    </source>
</reference>
<gene>
    <name evidence="3" type="ORF">BC938DRAFT_480786</name>
</gene>
<evidence type="ECO:0000313" key="3">
    <source>
        <dbReference type="EMBL" id="RUS29332.1"/>
    </source>
</evidence>
<proteinExistence type="predicted"/>
<feature type="transmembrane region" description="Helical" evidence="1">
    <location>
        <begin position="217"/>
        <end position="238"/>
    </location>
</feature>
<evidence type="ECO:0000256" key="2">
    <source>
        <dbReference type="SAM" id="SignalP"/>
    </source>
</evidence>
<feature type="signal peptide" evidence="2">
    <location>
        <begin position="1"/>
        <end position="23"/>
    </location>
</feature>
<dbReference type="EMBL" id="RBNJ01005297">
    <property type="protein sequence ID" value="RUS29332.1"/>
    <property type="molecule type" value="Genomic_DNA"/>
</dbReference>
<keyword evidence="4" id="KW-1185">Reference proteome</keyword>
<accession>A0A433QHQ8</accession>
<feature type="chain" id="PRO_5019261311" evidence="2">
    <location>
        <begin position="24"/>
        <end position="239"/>
    </location>
</feature>
<dbReference type="AlphaFoldDB" id="A0A433QHQ8"/>
<sequence>MRSLAALTALLASLMSLAGSASAKIDFSKLDVSKLDASRFIDSDAHIGRRAAASTTLSPTTSTNFVCDNCDAYNNLIQVCVATLTITATTTLNDIQLPLFQCLCKQPTFYQVFGNCESGCLSQPIKTSTAFAQQCQLIQAGKATITPDPSLNVPAQSYLSALTVAVGTGIRPVFSKNPSATTYSLIQYTIPAVINRTLYGATATMPASGSPLANNAAISRAVVMTLVAVAVAVGMGLVW</sequence>
<keyword evidence="2" id="KW-0732">Signal</keyword>
<organism evidence="3 4">
    <name type="scientific">Jimgerdemannia flammicorona</name>
    <dbReference type="NCBI Taxonomy" id="994334"/>
    <lineage>
        <taxon>Eukaryota</taxon>
        <taxon>Fungi</taxon>
        <taxon>Fungi incertae sedis</taxon>
        <taxon>Mucoromycota</taxon>
        <taxon>Mucoromycotina</taxon>
        <taxon>Endogonomycetes</taxon>
        <taxon>Endogonales</taxon>
        <taxon>Endogonaceae</taxon>
        <taxon>Jimgerdemannia</taxon>
    </lineage>
</organism>